<keyword evidence="2" id="KW-0539">Nucleus</keyword>
<dbReference type="PANTHER" id="PTHR12765">
    <property type="entry name" value="RED PROTEIN IK FACTOR CYTOKINE IK"/>
    <property type="match status" value="1"/>
</dbReference>
<evidence type="ECO:0000313" key="5">
    <source>
        <dbReference type="EMBL" id="CAI5740691.1"/>
    </source>
</evidence>
<comment type="subcellular location">
    <subcellularLocation>
        <location evidence="1">Nucleus</location>
    </subcellularLocation>
</comment>
<accession>A0AAV0UZA2</accession>
<evidence type="ECO:0000313" key="6">
    <source>
        <dbReference type="Proteomes" id="UP001162031"/>
    </source>
</evidence>
<feature type="region of interest" description="Disordered" evidence="3">
    <location>
        <begin position="368"/>
        <end position="451"/>
    </location>
</feature>
<dbReference type="InterPro" id="IPR039896">
    <property type="entry name" value="Red-like"/>
</dbReference>
<dbReference type="AlphaFoldDB" id="A0AAV0UZA2"/>
<reference evidence="5" key="1">
    <citation type="submission" date="2022-12" db="EMBL/GenBank/DDBJ databases">
        <authorList>
            <person name="Webb A."/>
        </authorList>
    </citation>
    <scope>NUCLEOTIDE SEQUENCE</scope>
    <source>
        <strain evidence="5">Hp1</strain>
    </source>
</reference>
<protein>
    <recommendedName>
        <fullName evidence="4">RED-like N-terminal domain-containing protein</fullName>
    </recommendedName>
</protein>
<evidence type="ECO:0000259" key="4">
    <source>
        <dbReference type="Pfam" id="PF07808"/>
    </source>
</evidence>
<feature type="compositionally biased region" description="Basic and acidic residues" evidence="3">
    <location>
        <begin position="368"/>
        <end position="386"/>
    </location>
</feature>
<dbReference type="GO" id="GO:0005634">
    <property type="term" value="C:nucleus"/>
    <property type="evidence" value="ECO:0007669"/>
    <property type="project" value="UniProtKB-SubCell"/>
</dbReference>
<gene>
    <name evidence="5" type="ORF">HBR001_LOCUS8232</name>
</gene>
<dbReference type="InterPro" id="IPR012916">
    <property type="entry name" value="RED_N"/>
</dbReference>
<dbReference type="Proteomes" id="UP001162031">
    <property type="component" value="Unassembled WGS sequence"/>
</dbReference>
<proteinExistence type="predicted"/>
<evidence type="ECO:0000256" key="2">
    <source>
        <dbReference type="ARBA" id="ARBA00023242"/>
    </source>
</evidence>
<keyword evidence="6" id="KW-1185">Reference proteome</keyword>
<feature type="compositionally biased region" description="Basic residues" evidence="3">
    <location>
        <begin position="249"/>
        <end position="258"/>
    </location>
</feature>
<feature type="region of interest" description="Disordered" evidence="3">
    <location>
        <begin position="246"/>
        <end position="269"/>
    </location>
</feature>
<feature type="domain" description="RED-like N-terminal" evidence="4">
    <location>
        <begin position="92"/>
        <end position="259"/>
    </location>
</feature>
<sequence>MNQDDFRQMLASRTPPRSRQGNGAKRNFTETELQDVKKLMAKKGKKKSKKSTTAALPSGVEGKSTGRSTLYRDRAAERRTGSAGDMIDAEAYKHVDVDESKFLGGDMEHTHLVKGLDYALLAQLRREKQKLQAEKIQQVQSRGSVVAKEGAAPKSRDGTPTFKTRMGRMVYFYACQSTPATGAPVNSDLFLPGRMYYTFPLSSAADSASVPVSVQRSKEDCPEPDDMVSDFVDELLIERVKQVMTNRKQGNKMRKKKRNADGTGDCEEEVTGGACAGNKEGVVEDAIAENGAATTVDDDEDIFPDVGEHVPIDQRIDNQSAALSNKEATGTVGYFENLSASITEKERVARKKEEDAERLWKETLQKAVEAQKKVEQERAKRQKEAKMTGGANDYAEYQDVGVLEDSDEEDDEETSRRRKAAGLSGNTVDADRKKNAHRKQQKQSSKLANDLEKINEIMKEKSQA</sequence>
<dbReference type="EMBL" id="CANTFL010001446">
    <property type="protein sequence ID" value="CAI5740691.1"/>
    <property type="molecule type" value="Genomic_DNA"/>
</dbReference>
<feature type="compositionally biased region" description="Basic residues" evidence="3">
    <location>
        <begin position="39"/>
        <end position="50"/>
    </location>
</feature>
<evidence type="ECO:0000256" key="3">
    <source>
        <dbReference type="SAM" id="MobiDB-lite"/>
    </source>
</evidence>
<feature type="compositionally biased region" description="Basic and acidic residues" evidence="3">
    <location>
        <begin position="70"/>
        <end position="80"/>
    </location>
</feature>
<dbReference type="Pfam" id="PF07808">
    <property type="entry name" value="RED_N"/>
    <property type="match status" value="1"/>
</dbReference>
<feature type="compositionally biased region" description="Acidic residues" evidence="3">
    <location>
        <begin position="402"/>
        <end position="413"/>
    </location>
</feature>
<evidence type="ECO:0000256" key="1">
    <source>
        <dbReference type="ARBA" id="ARBA00004123"/>
    </source>
</evidence>
<feature type="region of interest" description="Disordered" evidence="3">
    <location>
        <begin position="1"/>
        <end position="82"/>
    </location>
</feature>
<organism evidence="5 6">
    <name type="scientific">Hyaloperonospora brassicae</name>
    <name type="common">Brassica downy mildew</name>
    <name type="synonym">Peronospora brassicae</name>
    <dbReference type="NCBI Taxonomy" id="162125"/>
    <lineage>
        <taxon>Eukaryota</taxon>
        <taxon>Sar</taxon>
        <taxon>Stramenopiles</taxon>
        <taxon>Oomycota</taxon>
        <taxon>Peronosporomycetes</taxon>
        <taxon>Peronosporales</taxon>
        <taxon>Peronosporaceae</taxon>
        <taxon>Hyaloperonospora</taxon>
    </lineage>
</organism>
<name>A0AAV0UZA2_HYABA</name>
<comment type="caution">
    <text evidence="5">The sequence shown here is derived from an EMBL/GenBank/DDBJ whole genome shotgun (WGS) entry which is preliminary data.</text>
</comment>